<comment type="caution">
    <text evidence="9">The sequence shown here is derived from an EMBL/GenBank/DDBJ whole genome shotgun (WGS) entry which is preliminary data.</text>
</comment>
<feature type="domain" description="Four-carbon acid sugar kinase nucleotide binding" evidence="8">
    <location>
        <begin position="250"/>
        <end position="397"/>
    </location>
</feature>
<keyword evidence="3" id="KW-0547">Nucleotide-binding</keyword>
<protein>
    <recommendedName>
        <fullName evidence="11">Four-carbon acid sugar kinase family protein</fullName>
    </recommendedName>
</protein>
<evidence type="ECO:0000313" key="10">
    <source>
        <dbReference type="Proteomes" id="UP000658131"/>
    </source>
</evidence>
<gene>
    <name evidence="9" type="ORF">H8717_03135</name>
</gene>
<evidence type="ECO:0000259" key="7">
    <source>
        <dbReference type="Pfam" id="PF07005"/>
    </source>
</evidence>
<evidence type="ECO:0008006" key="11">
    <source>
        <dbReference type="Google" id="ProtNLM"/>
    </source>
</evidence>
<evidence type="ECO:0000256" key="4">
    <source>
        <dbReference type="ARBA" id="ARBA00022777"/>
    </source>
</evidence>
<evidence type="ECO:0000256" key="1">
    <source>
        <dbReference type="ARBA" id="ARBA00005715"/>
    </source>
</evidence>
<dbReference type="InterPro" id="IPR037051">
    <property type="entry name" value="4-carb_acid_sugar_kinase_N_sf"/>
</dbReference>
<keyword evidence="4" id="KW-0418">Kinase</keyword>
<dbReference type="InterPro" id="IPR031475">
    <property type="entry name" value="NBD_C"/>
</dbReference>
<comment type="similarity">
    <text evidence="1">Belongs to the four-carbon acid sugar kinase family.</text>
</comment>
<evidence type="ECO:0000259" key="8">
    <source>
        <dbReference type="Pfam" id="PF17042"/>
    </source>
</evidence>
<organism evidence="9 10">
    <name type="scientific">Yanshouia hominis</name>
    <dbReference type="NCBI Taxonomy" id="2763673"/>
    <lineage>
        <taxon>Bacteria</taxon>
        <taxon>Bacillati</taxon>
        <taxon>Bacillota</taxon>
        <taxon>Clostridia</taxon>
        <taxon>Eubacteriales</taxon>
        <taxon>Oscillospiraceae</taxon>
        <taxon>Yanshouia</taxon>
    </lineage>
</organism>
<sequence>MIFTEITDDLTGAADSGSYFTARGRRLKICVSGDCDLSREDGQLLSVNLSSRNTPKDTARSLHRSLCEKLPRHGNTIFMKKIGTGFRGNDAYELEGLLQAWPDYLVFIIDNAPDLGTFTLYGHQYCEGQILPKSVYAKDPIFPPKESFIPDILGHDTNIPIGLVDVDAVKGGALVEKTRAEIERGCRILVFDAITRADTLHIIESLQPLYPKVFWTGSLGIADGLAQYLYGDPIVESSAAREVRCLGFCASAYEIAQRQMRYSAEKGLVLVPVRIDDYIDGHEDVLQKAAEKALAENCSGNVMIFPQVEKYSYKPGTSQKIMECFARLAPLVCGQADFDRLVIVGGETSQAIFREIGVQHLELGRQLEPGVAQGVILDGMLAGREFALKGGSMGTLQVLEKMMCRREEC</sequence>
<keyword evidence="2" id="KW-0808">Transferase</keyword>
<dbReference type="Pfam" id="PF07005">
    <property type="entry name" value="SBD_N"/>
    <property type="match status" value="1"/>
</dbReference>
<dbReference type="Gene3D" id="3.40.980.20">
    <property type="entry name" value="Four-carbon acid sugar kinase, nucleotide binding domain"/>
    <property type="match status" value="1"/>
</dbReference>
<evidence type="ECO:0000256" key="3">
    <source>
        <dbReference type="ARBA" id="ARBA00022741"/>
    </source>
</evidence>
<evidence type="ECO:0000256" key="5">
    <source>
        <dbReference type="ARBA" id="ARBA00022840"/>
    </source>
</evidence>
<accession>A0ABR7NG72</accession>
<dbReference type="EMBL" id="JACRTB010000003">
    <property type="protein sequence ID" value="MBC8575408.1"/>
    <property type="molecule type" value="Genomic_DNA"/>
</dbReference>
<evidence type="ECO:0000256" key="2">
    <source>
        <dbReference type="ARBA" id="ARBA00022679"/>
    </source>
</evidence>
<dbReference type="InterPro" id="IPR010737">
    <property type="entry name" value="4-carb_acid_sugar_kinase_N"/>
</dbReference>
<feature type="domain" description="Four-carbon acid sugar kinase N-terminal" evidence="7">
    <location>
        <begin position="6"/>
        <end position="225"/>
    </location>
</feature>
<dbReference type="Pfam" id="PF17042">
    <property type="entry name" value="NBD_C"/>
    <property type="match status" value="1"/>
</dbReference>
<keyword evidence="5" id="KW-0067">ATP-binding</keyword>
<dbReference type="Proteomes" id="UP000658131">
    <property type="component" value="Unassembled WGS sequence"/>
</dbReference>
<dbReference type="SUPFAM" id="SSF142764">
    <property type="entry name" value="YgbK-like"/>
    <property type="match status" value="1"/>
</dbReference>
<dbReference type="RefSeq" id="WP_262399046.1">
    <property type="nucleotide sequence ID" value="NZ_JACRTB010000003.1"/>
</dbReference>
<name>A0ABR7NG72_9FIRM</name>
<reference evidence="9 10" key="1">
    <citation type="submission" date="2020-08" db="EMBL/GenBank/DDBJ databases">
        <title>Genome public.</title>
        <authorList>
            <person name="Liu C."/>
            <person name="Sun Q."/>
        </authorList>
    </citation>
    <scope>NUCLEOTIDE SEQUENCE [LARGE SCALE GENOMIC DNA]</scope>
    <source>
        <strain evidence="9 10">BX1</strain>
    </source>
</reference>
<proteinExistence type="inferred from homology"/>
<evidence type="ECO:0000256" key="6">
    <source>
        <dbReference type="ARBA" id="ARBA00023277"/>
    </source>
</evidence>
<dbReference type="InterPro" id="IPR042213">
    <property type="entry name" value="NBD_C_sf"/>
</dbReference>
<evidence type="ECO:0000313" key="9">
    <source>
        <dbReference type="EMBL" id="MBC8575408.1"/>
    </source>
</evidence>
<keyword evidence="6" id="KW-0119">Carbohydrate metabolism</keyword>
<dbReference type="Gene3D" id="3.40.50.10840">
    <property type="entry name" value="Putative sugar-binding, N-terminal domain"/>
    <property type="match status" value="1"/>
</dbReference>
<keyword evidence="10" id="KW-1185">Reference proteome</keyword>